<gene>
    <name evidence="2" type="ORF">C2G38_2107625</name>
</gene>
<dbReference type="Proteomes" id="UP000266673">
    <property type="component" value="Unassembled WGS sequence"/>
</dbReference>
<dbReference type="EMBL" id="QKWP01001322">
    <property type="protein sequence ID" value="RIB09824.1"/>
    <property type="molecule type" value="Genomic_DNA"/>
</dbReference>
<protein>
    <submittedName>
        <fullName evidence="2">Uncharacterized protein</fullName>
    </submittedName>
</protein>
<evidence type="ECO:0000313" key="3">
    <source>
        <dbReference type="Proteomes" id="UP000266673"/>
    </source>
</evidence>
<name>A0A397UI67_9GLOM</name>
<keyword evidence="1" id="KW-0472">Membrane</keyword>
<dbReference type="AlphaFoldDB" id="A0A397UI67"/>
<feature type="transmembrane region" description="Helical" evidence="1">
    <location>
        <begin position="12"/>
        <end position="34"/>
    </location>
</feature>
<evidence type="ECO:0000313" key="2">
    <source>
        <dbReference type="EMBL" id="RIB09824.1"/>
    </source>
</evidence>
<proteinExistence type="predicted"/>
<reference evidence="2 3" key="1">
    <citation type="submission" date="2018-06" db="EMBL/GenBank/DDBJ databases">
        <title>Comparative genomics reveals the genomic features of Rhizophagus irregularis, R. cerebriforme, R. diaphanum and Gigaspora rosea, and their symbiotic lifestyle signature.</title>
        <authorList>
            <person name="Morin E."/>
            <person name="San Clemente H."/>
            <person name="Chen E.C.H."/>
            <person name="De La Providencia I."/>
            <person name="Hainaut M."/>
            <person name="Kuo A."/>
            <person name="Kohler A."/>
            <person name="Murat C."/>
            <person name="Tang N."/>
            <person name="Roy S."/>
            <person name="Loubradou J."/>
            <person name="Henrissat B."/>
            <person name="Grigoriev I.V."/>
            <person name="Corradi N."/>
            <person name="Roux C."/>
            <person name="Martin F.M."/>
        </authorList>
    </citation>
    <scope>NUCLEOTIDE SEQUENCE [LARGE SCALE GENOMIC DNA]</scope>
    <source>
        <strain evidence="2 3">DAOM 194757</strain>
    </source>
</reference>
<accession>A0A397UI67</accession>
<keyword evidence="3" id="KW-1185">Reference proteome</keyword>
<keyword evidence="1" id="KW-1133">Transmembrane helix</keyword>
<evidence type="ECO:0000256" key="1">
    <source>
        <dbReference type="SAM" id="Phobius"/>
    </source>
</evidence>
<comment type="caution">
    <text evidence="2">The sequence shown here is derived from an EMBL/GenBank/DDBJ whole genome shotgun (WGS) entry which is preliminary data.</text>
</comment>
<keyword evidence="1" id="KW-0812">Transmembrane</keyword>
<organism evidence="2 3">
    <name type="scientific">Gigaspora rosea</name>
    <dbReference type="NCBI Taxonomy" id="44941"/>
    <lineage>
        <taxon>Eukaryota</taxon>
        <taxon>Fungi</taxon>
        <taxon>Fungi incertae sedis</taxon>
        <taxon>Mucoromycota</taxon>
        <taxon>Glomeromycotina</taxon>
        <taxon>Glomeromycetes</taxon>
        <taxon>Diversisporales</taxon>
        <taxon>Gigasporaceae</taxon>
        <taxon>Gigaspora</taxon>
    </lineage>
</organism>
<sequence length="76" mass="8964">MSLYCLPFLNIEFSFAYFVNIQLTLCNILVKINFTYIPKIFATHMTLFFRIALSKGIVYYLDSQKKKKNFPPKNSL</sequence>